<feature type="compositionally biased region" description="Low complexity" evidence="2">
    <location>
        <begin position="387"/>
        <end position="397"/>
    </location>
</feature>
<evidence type="ECO:0000313" key="4">
    <source>
        <dbReference type="Proteomes" id="UP000001861"/>
    </source>
</evidence>
<keyword evidence="1" id="KW-0175">Coiled coil</keyword>
<dbReference type="OMA" id="FRRFAHK"/>
<dbReference type="EMBL" id="AACS02000010">
    <property type="protein sequence ID" value="EAU87782.2"/>
    <property type="molecule type" value="Genomic_DNA"/>
</dbReference>
<feature type="compositionally biased region" description="Low complexity" evidence="2">
    <location>
        <begin position="429"/>
        <end position="438"/>
    </location>
</feature>
<comment type="caution">
    <text evidence="3">The sequence shown here is derived from an EMBL/GenBank/DDBJ whole genome shotgun (WGS) entry which is preliminary data.</text>
</comment>
<feature type="coiled-coil region" evidence="1">
    <location>
        <begin position="51"/>
        <end position="160"/>
    </location>
</feature>
<gene>
    <name evidence="3" type="ORF">CC1G_09401</name>
</gene>
<dbReference type="InParanoid" id="A8NIF7"/>
<feature type="compositionally biased region" description="Pro residues" evidence="2">
    <location>
        <begin position="374"/>
        <end position="383"/>
    </location>
</feature>
<evidence type="ECO:0000256" key="1">
    <source>
        <dbReference type="SAM" id="Coils"/>
    </source>
</evidence>
<dbReference type="KEGG" id="cci:CC1G_09401"/>
<sequence length="473" mass="52715">MSAGTPQIETVTVSTTEEAIVANADYHNHLLSTLSQLDYAEPALTQHRSYIADLEAQIARSDKRIEELAVKTKKERKEHEQLRDSTARRLAARLTGKKEKFEAREEKEEREYVEALQNEMVERDNRNMLQQLLTEALSERQDLEQKVKKHASLRDDLNKLYSRVFDGPSQSFPEEDRLEYDVHDAHRRHEEAQRALNAESQATELLARASGLMDRCQGSISEALRYSRYDMMGGGSMADYMERNALTNAQAYALQVESLVDQAIRISPTVQPVGRVNIASGSLMSDVFFDNFFTDMAFHKKIQNSAAQVVLANNRLKAELSAAAHRRDAAGNRLMAVSRELDDRRQELFELRKALFESVAAQVPKPPSYDTVFEPPPGPPPGHPEYQRQQQQQQQQQGTPASPPPAFPVAEVGSVQAVPSQVAEPQPMTTSSSTSSLGEGEGEGSTSPRPWGSRNPYAAAIAARSDSFSKSST</sequence>
<dbReference type="GeneID" id="6010541"/>
<keyword evidence="4" id="KW-1185">Reference proteome</keyword>
<dbReference type="AlphaFoldDB" id="A8NIF7"/>
<organism evidence="3 4">
    <name type="scientific">Coprinopsis cinerea (strain Okayama-7 / 130 / ATCC MYA-4618 / FGSC 9003)</name>
    <name type="common">Inky cap fungus</name>
    <name type="synonym">Hormographiella aspergillata</name>
    <dbReference type="NCBI Taxonomy" id="240176"/>
    <lineage>
        <taxon>Eukaryota</taxon>
        <taxon>Fungi</taxon>
        <taxon>Dikarya</taxon>
        <taxon>Basidiomycota</taxon>
        <taxon>Agaricomycotina</taxon>
        <taxon>Agaricomycetes</taxon>
        <taxon>Agaricomycetidae</taxon>
        <taxon>Agaricales</taxon>
        <taxon>Agaricineae</taxon>
        <taxon>Psathyrellaceae</taxon>
        <taxon>Coprinopsis</taxon>
    </lineage>
</organism>
<dbReference type="RefSeq" id="XP_001833987.2">
    <property type="nucleotide sequence ID" value="XM_001833935.2"/>
</dbReference>
<feature type="region of interest" description="Disordered" evidence="2">
    <location>
        <begin position="365"/>
        <end position="473"/>
    </location>
</feature>
<proteinExistence type="predicted"/>
<dbReference type="OrthoDB" id="2562743at2759"/>
<evidence type="ECO:0000256" key="2">
    <source>
        <dbReference type="SAM" id="MobiDB-lite"/>
    </source>
</evidence>
<dbReference type="HOGENOM" id="CLU_044873_0_0_1"/>
<dbReference type="PANTHER" id="PTHR21974">
    <property type="entry name" value="RE15880P"/>
    <property type="match status" value="1"/>
</dbReference>
<dbReference type="VEuPathDB" id="FungiDB:CC1G_09401"/>
<dbReference type="Proteomes" id="UP000001861">
    <property type="component" value="Unassembled WGS sequence"/>
</dbReference>
<accession>A8NIF7</accession>
<name>A8NIF7_COPC7</name>
<dbReference type="eggNOG" id="ENOG502RXPA">
    <property type="taxonomic scope" value="Eukaryota"/>
</dbReference>
<reference evidence="3 4" key="1">
    <citation type="journal article" date="2010" name="Proc. Natl. Acad. Sci. U.S.A.">
        <title>Insights into evolution of multicellular fungi from the assembled chromosomes of the mushroom Coprinopsis cinerea (Coprinus cinereus).</title>
        <authorList>
            <person name="Stajich J.E."/>
            <person name="Wilke S.K."/>
            <person name="Ahren D."/>
            <person name="Au C.H."/>
            <person name="Birren B.W."/>
            <person name="Borodovsky M."/>
            <person name="Burns C."/>
            <person name="Canback B."/>
            <person name="Casselton L.A."/>
            <person name="Cheng C.K."/>
            <person name="Deng J."/>
            <person name="Dietrich F.S."/>
            <person name="Fargo D.C."/>
            <person name="Farman M.L."/>
            <person name="Gathman A.C."/>
            <person name="Goldberg J."/>
            <person name="Guigo R."/>
            <person name="Hoegger P.J."/>
            <person name="Hooker J.B."/>
            <person name="Huggins A."/>
            <person name="James T.Y."/>
            <person name="Kamada T."/>
            <person name="Kilaru S."/>
            <person name="Kodira C."/>
            <person name="Kues U."/>
            <person name="Kupfer D."/>
            <person name="Kwan H.S."/>
            <person name="Lomsadze A."/>
            <person name="Li W."/>
            <person name="Lilly W.W."/>
            <person name="Ma L.J."/>
            <person name="Mackey A.J."/>
            <person name="Manning G."/>
            <person name="Martin F."/>
            <person name="Muraguchi H."/>
            <person name="Natvig D.O."/>
            <person name="Palmerini H."/>
            <person name="Ramesh M.A."/>
            <person name="Rehmeyer C.J."/>
            <person name="Roe B.A."/>
            <person name="Shenoy N."/>
            <person name="Stanke M."/>
            <person name="Ter-Hovhannisyan V."/>
            <person name="Tunlid A."/>
            <person name="Velagapudi R."/>
            <person name="Vision T.J."/>
            <person name="Zeng Q."/>
            <person name="Zolan M.E."/>
            <person name="Pukkila P.J."/>
        </authorList>
    </citation>
    <scope>NUCLEOTIDE SEQUENCE [LARGE SCALE GENOMIC DNA]</scope>
    <source>
        <strain evidence="4">Okayama-7 / 130 / ATCC MYA-4618 / FGSC 9003</strain>
    </source>
</reference>
<protein>
    <submittedName>
        <fullName evidence="3">Uncharacterized protein</fullName>
    </submittedName>
</protein>
<dbReference type="PANTHER" id="PTHR21974:SF2">
    <property type="entry name" value="RE15880P"/>
    <property type="match status" value="1"/>
</dbReference>
<evidence type="ECO:0000313" key="3">
    <source>
        <dbReference type="EMBL" id="EAU87782.2"/>
    </source>
</evidence>